<keyword evidence="7" id="KW-1185">Reference proteome</keyword>
<feature type="domain" description="Nudix hydrolase" evidence="5">
    <location>
        <begin position="11"/>
        <end position="140"/>
    </location>
</feature>
<gene>
    <name evidence="6" type="ORF">LJ657_46785</name>
</gene>
<accession>A0A9Q3VZA2</accession>
<name>A0A9Q3VZA2_9ACTN</name>
<organism evidence="6 7">
    <name type="scientific">Streptomyces guryensis</name>
    <dbReference type="NCBI Taxonomy" id="2886947"/>
    <lineage>
        <taxon>Bacteria</taxon>
        <taxon>Bacillati</taxon>
        <taxon>Actinomycetota</taxon>
        <taxon>Actinomycetes</taxon>
        <taxon>Kitasatosporales</taxon>
        <taxon>Streptomycetaceae</taxon>
        <taxon>Streptomyces</taxon>
    </lineage>
</organism>
<dbReference type="PANTHER" id="PTHR43046">
    <property type="entry name" value="GDP-MANNOSE MANNOSYL HYDROLASE"/>
    <property type="match status" value="1"/>
</dbReference>
<dbReference type="PROSITE" id="PS51462">
    <property type="entry name" value="NUDIX"/>
    <property type="match status" value="1"/>
</dbReference>
<dbReference type="InterPro" id="IPR020084">
    <property type="entry name" value="NUDIX_hydrolase_CS"/>
</dbReference>
<dbReference type="GO" id="GO:0016787">
    <property type="term" value="F:hydrolase activity"/>
    <property type="evidence" value="ECO:0007669"/>
    <property type="project" value="UniProtKB-KW"/>
</dbReference>
<evidence type="ECO:0000256" key="4">
    <source>
        <dbReference type="RuleBase" id="RU003476"/>
    </source>
</evidence>
<dbReference type="PROSITE" id="PS00893">
    <property type="entry name" value="NUDIX_BOX"/>
    <property type="match status" value="1"/>
</dbReference>
<dbReference type="PANTHER" id="PTHR43046:SF14">
    <property type="entry name" value="MUTT_NUDIX FAMILY PROTEIN"/>
    <property type="match status" value="1"/>
</dbReference>
<protein>
    <submittedName>
        <fullName evidence="6">NUDIX domain-containing protein</fullName>
    </submittedName>
</protein>
<evidence type="ECO:0000313" key="6">
    <source>
        <dbReference type="EMBL" id="MCD9880912.1"/>
    </source>
</evidence>
<evidence type="ECO:0000313" key="7">
    <source>
        <dbReference type="Proteomes" id="UP001108029"/>
    </source>
</evidence>
<dbReference type="InterPro" id="IPR015797">
    <property type="entry name" value="NUDIX_hydrolase-like_dom_sf"/>
</dbReference>
<dbReference type="InterPro" id="IPR000086">
    <property type="entry name" value="NUDIX_hydrolase_dom"/>
</dbReference>
<keyword evidence="3 4" id="KW-0378">Hydrolase</keyword>
<proteinExistence type="inferred from homology"/>
<evidence type="ECO:0000259" key="5">
    <source>
        <dbReference type="PROSITE" id="PS51462"/>
    </source>
</evidence>
<dbReference type="Gene3D" id="3.90.79.10">
    <property type="entry name" value="Nucleoside Triphosphate Pyrophosphohydrolase"/>
    <property type="match status" value="1"/>
</dbReference>
<comment type="caution">
    <text evidence="6">The sequence shown here is derived from an EMBL/GenBank/DDBJ whole genome shotgun (WGS) entry which is preliminary data.</text>
</comment>
<evidence type="ECO:0000256" key="1">
    <source>
        <dbReference type="ARBA" id="ARBA00001946"/>
    </source>
</evidence>
<dbReference type="SUPFAM" id="SSF55811">
    <property type="entry name" value="Nudix"/>
    <property type="match status" value="1"/>
</dbReference>
<reference evidence="6" key="1">
    <citation type="submission" date="2021-12" db="EMBL/GenBank/DDBJ databases">
        <authorList>
            <person name="Lee J.-H."/>
            <person name="Kim S.-B."/>
        </authorList>
    </citation>
    <scope>NUCLEOTIDE SEQUENCE</scope>
    <source>
        <strain evidence="6">NR30</strain>
    </source>
</reference>
<dbReference type="EMBL" id="JAJSBI010000050">
    <property type="protein sequence ID" value="MCD9880912.1"/>
    <property type="molecule type" value="Genomic_DNA"/>
</dbReference>
<dbReference type="RefSeq" id="WP_232655828.1">
    <property type="nucleotide sequence ID" value="NZ_JAJSBI010000050.1"/>
</dbReference>
<dbReference type="Pfam" id="PF00293">
    <property type="entry name" value="NUDIX"/>
    <property type="match status" value="1"/>
</dbReference>
<dbReference type="InterPro" id="IPR020476">
    <property type="entry name" value="Nudix_hydrolase"/>
</dbReference>
<comment type="cofactor">
    <cofactor evidence="1">
        <name>Mg(2+)</name>
        <dbReference type="ChEBI" id="CHEBI:18420"/>
    </cofactor>
</comment>
<evidence type="ECO:0000256" key="3">
    <source>
        <dbReference type="ARBA" id="ARBA00022801"/>
    </source>
</evidence>
<sequence length="162" mass="18142">MTDARLGRTCDVPRRGGAVVLARGRMLLIRYAPEDGHKYFIPGGGVEPGEAPSVTAERELAEETGLIATAERQLAVVRNSDRVEHYYLMRLGDPDHAEQRAAPGDLSPGQQLEWVDVALLPNTPVWPKRLAWRISEWSTNGWPDRPVELHDSIRDLHATCDW</sequence>
<dbReference type="PRINTS" id="PR00502">
    <property type="entry name" value="NUDIXFAMILY"/>
</dbReference>
<evidence type="ECO:0000256" key="2">
    <source>
        <dbReference type="ARBA" id="ARBA00005582"/>
    </source>
</evidence>
<comment type="similarity">
    <text evidence="2 4">Belongs to the Nudix hydrolase family.</text>
</comment>
<dbReference type="Proteomes" id="UP001108029">
    <property type="component" value="Unassembled WGS sequence"/>
</dbReference>
<dbReference type="AlphaFoldDB" id="A0A9Q3VZA2"/>